<gene>
    <name evidence="7" type="ordered locus">Mpet_2363</name>
</gene>
<sequence length="390" mass="41394">MIIAAVLCIAGVLIAPFIQPPWLLALIAILVSGIFYLMKNTHYPAIGISVVALFYGLGLVSLMVFLGTLVIVILGEAVFRLVEKIELKYLVNIIISMIAALGVYFYLGYGNILVPITGVIVALLLKSALKKREDALMIECFGTAMTMYLFEDISFSVEITSLILALVISFAFGLTAYRMKAADRSGLFSGALMGLLIIVFSNVTWFLLMLSFFILGTAFTKYKYEIKKREGVAESRGGVRGFTNVFANGLVALCGAVLYGIYGDLAFLALYVGSIAAATADTTASELGMLGKQPFLITTLQPVPKGTDGGVTIMGEVLAILAALIIGIVAFALRIGPPEIIPVAVIAGFVGTNVDSLVGATLERKKIIGNSGTNMFCTIAGGVAGMLLLH</sequence>
<dbReference type="STRING" id="679926.Mpet_2363"/>
<accession>E1RDS3</accession>
<evidence type="ECO:0000313" key="7">
    <source>
        <dbReference type="EMBL" id="ADN37110.1"/>
    </source>
</evidence>
<dbReference type="Proteomes" id="UP000006565">
    <property type="component" value="Chromosome"/>
</dbReference>
<keyword evidence="4 6" id="KW-1133">Transmembrane helix</keyword>
<feature type="transmembrane region" description="Helical" evidence="6">
    <location>
        <begin position="372"/>
        <end position="389"/>
    </location>
</feature>
<evidence type="ECO:0000256" key="4">
    <source>
        <dbReference type="ARBA" id="ARBA00022989"/>
    </source>
</evidence>
<organism evidence="7 8">
    <name type="scientific">Methanolacinia petrolearia (strain DSM 11571 / OCM 486 / SEBR 4847)</name>
    <name type="common">Methanoplanus petrolearius</name>
    <dbReference type="NCBI Taxonomy" id="679926"/>
    <lineage>
        <taxon>Archaea</taxon>
        <taxon>Methanobacteriati</taxon>
        <taxon>Methanobacteriota</taxon>
        <taxon>Stenosarchaea group</taxon>
        <taxon>Methanomicrobia</taxon>
        <taxon>Methanomicrobiales</taxon>
        <taxon>Methanomicrobiaceae</taxon>
        <taxon>Methanolacinia</taxon>
    </lineage>
</organism>
<keyword evidence="5 6" id="KW-0472">Membrane</keyword>
<feature type="transmembrane region" description="Helical" evidence="6">
    <location>
        <begin position="311"/>
        <end position="334"/>
    </location>
</feature>
<reference evidence="7 8" key="1">
    <citation type="journal article" date="2010" name="Stand. Genomic Sci.">
        <title>Complete genome sequence of Methanoplanus petrolearius type strain (SEBR 4847).</title>
        <authorList>
            <person name="Brambilla E."/>
            <person name="Djao O.D."/>
            <person name="Daligault H."/>
            <person name="Lapidus A."/>
            <person name="Lucas S."/>
            <person name="Hammon N."/>
            <person name="Nolan M."/>
            <person name="Tice H."/>
            <person name="Cheng J.F."/>
            <person name="Han C."/>
            <person name="Tapia R."/>
            <person name="Goodwin L."/>
            <person name="Pitluck S."/>
            <person name="Liolios K."/>
            <person name="Ivanova N."/>
            <person name="Mavromatis K."/>
            <person name="Mikhailova N."/>
            <person name="Pati A."/>
            <person name="Chen A."/>
            <person name="Palaniappan K."/>
            <person name="Land M."/>
            <person name="Hauser L."/>
            <person name="Chang Y.J."/>
            <person name="Jeffries C.D."/>
            <person name="Rohde M."/>
            <person name="Spring S."/>
            <person name="Sikorski J."/>
            <person name="Goker M."/>
            <person name="Woyke T."/>
            <person name="Bristow J."/>
            <person name="Eisen J.A."/>
            <person name="Markowitz V."/>
            <person name="Hugenholtz P."/>
            <person name="Kyrpides N.C."/>
            <person name="Klenk H.P."/>
        </authorList>
    </citation>
    <scope>NUCLEOTIDE SEQUENCE [LARGE SCALE GENOMIC DNA]</scope>
    <source>
        <strain evidence="8">DSM 11571 / OCM 486 / SEBR 4847</strain>
    </source>
</reference>
<protein>
    <recommendedName>
        <fullName evidence="9">TIGR00297 family protein</fullName>
    </recommendedName>
</protein>
<feature type="transmembrane region" description="Helical" evidence="6">
    <location>
        <begin position="49"/>
        <end position="75"/>
    </location>
</feature>
<evidence type="ECO:0000256" key="6">
    <source>
        <dbReference type="SAM" id="Phobius"/>
    </source>
</evidence>
<evidence type="ECO:0000256" key="3">
    <source>
        <dbReference type="ARBA" id="ARBA00022692"/>
    </source>
</evidence>
<name>E1RDS3_METP4</name>
<dbReference type="AlphaFoldDB" id="E1RDS3"/>
<feature type="transmembrane region" description="Helical" evidence="6">
    <location>
        <begin position="155"/>
        <end position="179"/>
    </location>
</feature>
<keyword evidence="3 6" id="KW-0812">Transmembrane</keyword>
<dbReference type="InterPro" id="IPR002794">
    <property type="entry name" value="DUF92_TMEM19"/>
</dbReference>
<proteinExistence type="inferred from homology"/>
<dbReference type="EMBL" id="CP002117">
    <property type="protein sequence ID" value="ADN37110.1"/>
    <property type="molecule type" value="Genomic_DNA"/>
</dbReference>
<keyword evidence="8" id="KW-1185">Reference proteome</keyword>
<feature type="transmembrane region" description="Helical" evidence="6">
    <location>
        <begin position="340"/>
        <end position="360"/>
    </location>
</feature>
<comment type="subcellular location">
    <subcellularLocation>
        <location evidence="1">Membrane</location>
        <topology evidence="1">Multi-pass membrane protein</topology>
    </subcellularLocation>
</comment>
<feature type="transmembrane region" description="Helical" evidence="6">
    <location>
        <begin position="112"/>
        <end position="129"/>
    </location>
</feature>
<dbReference type="eggNOG" id="arCOG02245">
    <property type="taxonomic scope" value="Archaea"/>
</dbReference>
<dbReference type="KEGG" id="mpi:Mpet_2363"/>
<dbReference type="Pfam" id="PF01940">
    <property type="entry name" value="DUF92"/>
    <property type="match status" value="1"/>
</dbReference>
<evidence type="ECO:0000313" key="8">
    <source>
        <dbReference type="Proteomes" id="UP000006565"/>
    </source>
</evidence>
<feature type="transmembrane region" description="Helical" evidence="6">
    <location>
        <begin position="191"/>
        <end position="220"/>
    </location>
</feature>
<evidence type="ECO:0000256" key="2">
    <source>
        <dbReference type="ARBA" id="ARBA00009012"/>
    </source>
</evidence>
<feature type="transmembrane region" description="Helical" evidence="6">
    <location>
        <begin position="241"/>
        <end position="262"/>
    </location>
</feature>
<feature type="transmembrane region" description="Helical" evidence="6">
    <location>
        <begin position="87"/>
        <end position="106"/>
    </location>
</feature>
<dbReference type="HOGENOM" id="CLU_055956_0_0_2"/>
<evidence type="ECO:0008006" key="9">
    <source>
        <dbReference type="Google" id="ProtNLM"/>
    </source>
</evidence>
<dbReference type="NCBIfam" id="TIGR00297">
    <property type="entry name" value="TIGR00297 family protein"/>
    <property type="match status" value="1"/>
</dbReference>
<dbReference type="PANTHER" id="PTHR13353:SF5">
    <property type="entry name" value="TRANSMEMBRANE PROTEIN 19"/>
    <property type="match status" value="1"/>
</dbReference>
<comment type="similarity">
    <text evidence="2">Belongs to the TMEM19 family.</text>
</comment>
<dbReference type="GO" id="GO:0016020">
    <property type="term" value="C:membrane"/>
    <property type="evidence" value="ECO:0007669"/>
    <property type="project" value="UniProtKB-SubCell"/>
</dbReference>
<evidence type="ECO:0000256" key="5">
    <source>
        <dbReference type="ARBA" id="ARBA00023136"/>
    </source>
</evidence>
<evidence type="ECO:0000256" key="1">
    <source>
        <dbReference type="ARBA" id="ARBA00004141"/>
    </source>
</evidence>
<dbReference type="PANTHER" id="PTHR13353">
    <property type="entry name" value="TRANSMEMBRANE PROTEIN 19"/>
    <property type="match status" value="1"/>
</dbReference>